<name>A0A7Z7PRZ0_9BACT</name>
<evidence type="ECO:0000259" key="9">
    <source>
        <dbReference type="SMART" id="SM00359"/>
    </source>
</evidence>
<organism evidence="10 11">
    <name type="scientific">Mesotoga infera</name>
    <dbReference type="NCBI Taxonomy" id="1236046"/>
    <lineage>
        <taxon>Bacteria</taxon>
        <taxon>Thermotogati</taxon>
        <taxon>Thermotogota</taxon>
        <taxon>Thermotogae</taxon>
        <taxon>Kosmotogales</taxon>
        <taxon>Kosmotogaceae</taxon>
        <taxon>Mesotoga</taxon>
    </lineage>
</organism>
<keyword evidence="7 8" id="KW-0067">ATP-binding</keyword>
<dbReference type="Gene3D" id="3.40.1160.10">
    <property type="entry name" value="Acetylglutamate kinase-like"/>
    <property type="match status" value="1"/>
</dbReference>
<dbReference type="GO" id="GO:0004349">
    <property type="term" value="F:glutamate 5-kinase activity"/>
    <property type="evidence" value="ECO:0007669"/>
    <property type="project" value="UniProtKB-UniRule"/>
</dbReference>
<evidence type="ECO:0000313" key="10">
    <source>
        <dbReference type="EMBL" id="SSC13962.1"/>
    </source>
</evidence>
<dbReference type="KEGG" id="minf:MESINF_2522"/>
<dbReference type="Gene3D" id="2.30.130.10">
    <property type="entry name" value="PUA domain"/>
    <property type="match status" value="1"/>
</dbReference>
<feature type="binding site" evidence="8">
    <location>
        <position position="146"/>
    </location>
    <ligand>
        <name>substrate</name>
    </ligand>
</feature>
<evidence type="ECO:0000256" key="8">
    <source>
        <dbReference type="HAMAP-Rule" id="MF_00456"/>
    </source>
</evidence>
<dbReference type="SUPFAM" id="SSF88697">
    <property type="entry name" value="PUA domain-like"/>
    <property type="match status" value="1"/>
</dbReference>
<feature type="binding site" evidence="8">
    <location>
        <position position="47"/>
    </location>
    <ligand>
        <name>substrate</name>
    </ligand>
</feature>
<feature type="binding site" evidence="8">
    <location>
        <position position="7"/>
    </location>
    <ligand>
        <name>ATP</name>
        <dbReference type="ChEBI" id="CHEBI:30616"/>
    </ligand>
</feature>
<dbReference type="InterPro" id="IPR041739">
    <property type="entry name" value="G5K_ProB"/>
</dbReference>
<sequence length="354" mass="38484">MSRIVLKVGSNLLVKKSGELDRRYIAELAREIANLKSLENEVVLVSSGAKAAGFGYLSGRSAEHDLYLKQALCAAGQVQLMKLYETVFDLYGEKVAQILVNRDDFGHRKRFLNLRNTLIGLLEMGVIPIVNENDTTSTEEIMFGDNDILAAMFAMGWKADYLILMSTVDGIYNEEGKVMRVFDSASKIKSMSGSSWGTGGIGTKIRAARGASASGIKCCICNGRELSNIGKFIHGIETGTVFEPIDSSPGARKIWIGFLSTPGGSLIINRGAITALKRGKSLLAVGVERVEGEFSQGEVVRILSFEGEEIARGISNFSSFEVDRIKGTRSDKLSSILGHDCAKVVVHIDNIYQN</sequence>
<dbReference type="EC" id="2.7.2.11" evidence="8"/>
<dbReference type="InterPro" id="IPR036974">
    <property type="entry name" value="PUA_sf"/>
</dbReference>
<keyword evidence="4 8" id="KW-0808">Transferase</keyword>
<comment type="subcellular location">
    <subcellularLocation>
        <location evidence="8">Cytoplasm</location>
    </subcellularLocation>
</comment>
<proteinExistence type="inferred from homology"/>
<reference evidence="10 11" key="1">
    <citation type="submission" date="2017-01" db="EMBL/GenBank/DDBJ databases">
        <authorList>
            <person name="Erauso G."/>
        </authorList>
    </citation>
    <scope>NUCLEOTIDE SEQUENCE [LARGE SCALE GENOMIC DNA]</scope>
    <source>
        <strain evidence="10">MESINF1</strain>
    </source>
</reference>
<dbReference type="UniPathway" id="UPA00098">
    <property type="reaction ID" value="UER00359"/>
</dbReference>
<protein>
    <recommendedName>
        <fullName evidence="8">Glutamate 5-kinase</fullName>
        <ecNumber evidence="8">2.7.2.11</ecNumber>
    </recommendedName>
    <alternativeName>
        <fullName evidence="8">Gamma-glutamyl kinase</fullName>
        <shortName evidence="8">GK</shortName>
    </alternativeName>
</protein>
<dbReference type="SMART" id="SM00359">
    <property type="entry name" value="PUA"/>
    <property type="match status" value="1"/>
</dbReference>
<gene>
    <name evidence="8 10" type="primary">proB</name>
    <name evidence="10" type="ORF">MESINF_2522</name>
</gene>
<dbReference type="InterPro" id="IPR019797">
    <property type="entry name" value="Glutamate_5-kinase_CS"/>
</dbReference>
<dbReference type="InterPro" id="IPR001057">
    <property type="entry name" value="Glu/AcGlu_kinase"/>
</dbReference>
<dbReference type="CDD" id="cd04242">
    <property type="entry name" value="AAK_G5K_ProB"/>
    <property type="match status" value="1"/>
</dbReference>
<feature type="binding site" evidence="8">
    <location>
        <position position="134"/>
    </location>
    <ligand>
        <name>substrate</name>
    </ligand>
</feature>
<evidence type="ECO:0000256" key="2">
    <source>
        <dbReference type="ARBA" id="ARBA00022605"/>
    </source>
</evidence>
<dbReference type="InterPro" id="IPR005715">
    <property type="entry name" value="Glu_5kinase/COase_Synthase"/>
</dbReference>
<dbReference type="InterPro" id="IPR002478">
    <property type="entry name" value="PUA"/>
</dbReference>
<dbReference type="InterPro" id="IPR011529">
    <property type="entry name" value="Glu_5kinase"/>
</dbReference>
<dbReference type="PANTHER" id="PTHR43654">
    <property type="entry name" value="GLUTAMATE 5-KINASE"/>
    <property type="match status" value="1"/>
</dbReference>
<comment type="pathway">
    <text evidence="8">Amino-acid biosynthesis; L-proline biosynthesis; L-glutamate 5-semialdehyde from L-glutamate: step 1/2.</text>
</comment>
<evidence type="ECO:0000256" key="3">
    <source>
        <dbReference type="ARBA" id="ARBA00022650"/>
    </source>
</evidence>
<dbReference type="Pfam" id="PF00696">
    <property type="entry name" value="AA_kinase"/>
    <property type="match status" value="1"/>
</dbReference>
<dbReference type="NCBIfam" id="TIGR01027">
    <property type="entry name" value="proB"/>
    <property type="match status" value="1"/>
</dbReference>
<feature type="domain" description="PUA" evidence="9">
    <location>
        <begin position="264"/>
        <end position="346"/>
    </location>
</feature>
<comment type="similarity">
    <text evidence="8">Belongs to the glutamate 5-kinase family.</text>
</comment>
<keyword evidence="3 8" id="KW-0641">Proline biosynthesis</keyword>
<dbReference type="GO" id="GO:0055129">
    <property type="term" value="P:L-proline biosynthetic process"/>
    <property type="evidence" value="ECO:0007669"/>
    <property type="project" value="UniProtKB-UniRule"/>
</dbReference>
<dbReference type="PROSITE" id="PS50890">
    <property type="entry name" value="PUA"/>
    <property type="match status" value="1"/>
</dbReference>
<dbReference type="PRINTS" id="PR00474">
    <property type="entry name" value="GLU5KINASE"/>
</dbReference>
<dbReference type="SUPFAM" id="SSF53633">
    <property type="entry name" value="Carbamate kinase-like"/>
    <property type="match status" value="1"/>
</dbReference>
<accession>A0A7Z7PRZ0</accession>
<dbReference type="PIRSF" id="PIRSF000729">
    <property type="entry name" value="GK"/>
    <property type="match status" value="1"/>
</dbReference>
<dbReference type="EMBL" id="LS974202">
    <property type="protein sequence ID" value="SSC13962.1"/>
    <property type="molecule type" value="Genomic_DNA"/>
</dbReference>
<dbReference type="FunFam" id="3.40.1160.10:FF:000006">
    <property type="entry name" value="Glutamate 5-kinase"/>
    <property type="match status" value="1"/>
</dbReference>
<dbReference type="AlphaFoldDB" id="A0A7Z7PRZ0"/>
<evidence type="ECO:0000256" key="1">
    <source>
        <dbReference type="ARBA" id="ARBA00022490"/>
    </source>
</evidence>
<evidence type="ECO:0000256" key="5">
    <source>
        <dbReference type="ARBA" id="ARBA00022741"/>
    </source>
</evidence>
<comment type="catalytic activity">
    <reaction evidence="8">
        <text>L-glutamate + ATP = L-glutamyl 5-phosphate + ADP</text>
        <dbReference type="Rhea" id="RHEA:14877"/>
        <dbReference type="ChEBI" id="CHEBI:29985"/>
        <dbReference type="ChEBI" id="CHEBI:30616"/>
        <dbReference type="ChEBI" id="CHEBI:58274"/>
        <dbReference type="ChEBI" id="CHEBI:456216"/>
        <dbReference type="EC" id="2.7.2.11"/>
    </reaction>
</comment>
<dbReference type="Pfam" id="PF01472">
    <property type="entry name" value="PUA"/>
    <property type="match status" value="1"/>
</dbReference>
<dbReference type="Proteomes" id="UP000250796">
    <property type="component" value="Chromosome MESINF"/>
</dbReference>
<keyword evidence="11" id="KW-1185">Reference proteome</keyword>
<dbReference type="GO" id="GO:0003723">
    <property type="term" value="F:RNA binding"/>
    <property type="evidence" value="ECO:0007669"/>
    <property type="project" value="InterPro"/>
</dbReference>
<dbReference type="HAMAP" id="MF_00456">
    <property type="entry name" value="ProB"/>
    <property type="match status" value="1"/>
</dbReference>
<comment type="caution">
    <text evidence="8">Lacks conserved residue(s) required for the propagation of feature annotation.</text>
</comment>
<dbReference type="GO" id="GO:0005829">
    <property type="term" value="C:cytosol"/>
    <property type="evidence" value="ECO:0007669"/>
    <property type="project" value="TreeGrafter"/>
</dbReference>
<keyword evidence="2 8" id="KW-0028">Amino-acid biosynthesis</keyword>
<evidence type="ECO:0000256" key="6">
    <source>
        <dbReference type="ARBA" id="ARBA00022777"/>
    </source>
</evidence>
<evidence type="ECO:0000256" key="7">
    <source>
        <dbReference type="ARBA" id="ARBA00022840"/>
    </source>
</evidence>
<dbReference type="InterPro" id="IPR015947">
    <property type="entry name" value="PUA-like_sf"/>
</dbReference>
<keyword evidence="6 8" id="KW-0418">Kinase</keyword>
<dbReference type="InterPro" id="IPR001048">
    <property type="entry name" value="Asp/Glu/Uridylate_kinase"/>
</dbReference>
<feature type="binding site" evidence="8">
    <location>
        <begin position="198"/>
        <end position="204"/>
    </location>
    <ligand>
        <name>ATP</name>
        <dbReference type="ChEBI" id="CHEBI:30616"/>
    </ligand>
</feature>
<keyword evidence="5 8" id="KW-0547">Nucleotide-binding</keyword>
<evidence type="ECO:0000256" key="4">
    <source>
        <dbReference type="ARBA" id="ARBA00022679"/>
    </source>
</evidence>
<comment type="function">
    <text evidence="8">Catalyzes the transfer of a phosphate group to glutamate to form L-glutamate 5-phosphate.</text>
</comment>
<keyword evidence="1 8" id="KW-0963">Cytoplasm</keyword>
<dbReference type="CDD" id="cd21157">
    <property type="entry name" value="PUA_G5K"/>
    <property type="match status" value="1"/>
</dbReference>
<evidence type="ECO:0000313" key="11">
    <source>
        <dbReference type="Proteomes" id="UP000250796"/>
    </source>
</evidence>
<dbReference type="PROSITE" id="PS00902">
    <property type="entry name" value="GLUTAMATE_5_KINASE"/>
    <property type="match status" value="1"/>
</dbReference>
<dbReference type="InterPro" id="IPR036393">
    <property type="entry name" value="AceGlu_kinase-like_sf"/>
</dbReference>
<dbReference type="GO" id="GO:0005524">
    <property type="term" value="F:ATP binding"/>
    <property type="evidence" value="ECO:0007669"/>
    <property type="project" value="UniProtKB-KW"/>
</dbReference>
<dbReference type="RefSeq" id="WP_169700165.1">
    <property type="nucleotide sequence ID" value="NZ_LS974202.1"/>
</dbReference>
<dbReference type="PANTHER" id="PTHR43654:SF1">
    <property type="entry name" value="ISOPENTENYL PHOSPHATE KINASE"/>
    <property type="match status" value="1"/>
</dbReference>